<reference evidence="2" key="1">
    <citation type="journal article" date="2014" name="Proc. Natl. Acad. Sci. U.S.A.">
        <title>Extensive sampling of basidiomycete genomes demonstrates inadequacy of the white-rot/brown-rot paradigm for wood decay fungi.</title>
        <authorList>
            <person name="Riley R."/>
            <person name="Salamov A.A."/>
            <person name="Brown D.W."/>
            <person name="Nagy L.G."/>
            <person name="Floudas D."/>
            <person name="Held B.W."/>
            <person name="Levasseur A."/>
            <person name="Lombard V."/>
            <person name="Morin E."/>
            <person name="Otillar R."/>
            <person name="Lindquist E.A."/>
            <person name="Sun H."/>
            <person name="LaButti K.M."/>
            <person name="Schmutz J."/>
            <person name="Jabbour D."/>
            <person name="Luo H."/>
            <person name="Baker S.E."/>
            <person name="Pisabarro A.G."/>
            <person name="Walton J.D."/>
            <person name="Blanchette R.A."/>
            <person name="Henrissat B."/>
            <person name="Martin F."/>
            <person name="Cullen D."/>
            <person name="Hibbett D.S."/>
            <person name="Grigoriev I.V."/>
        </authorList>
    </citation>
    <scope>NUCLEOTIDE SEQUENCE [LARGE SCALE GENOMIC DNA]</scope>
    <source>
        <strain evidence="2">MUCL 33604</strain>
    </source>
</reference>
<dbReference type="EMBL" id="KL197714">
    <property type="protein sequence ID" value="KDQ60025.1"/>
    <property type="molecule type" value="Genomic_DNA"/>
</dbReference>
<dbReference type="Proteomes" id="UP000027265">
    <property type="component" value="Unassembled WGS sequence"/>
</dbReference>
<name>A0A067Q1J8_9AGAM</name>
<protein>
    <submittedName>
        <fullName evidence="1">Uncharacterized protein</fullName>
    </submittedName>
</protein>
<dbReference type="AlphaFoldDB" id="A0A067Q1J8"/>
<organism evidence="1 2">
    <name type="scientific">Jaapia argillacea MUCL 33604</name>
    <dbReference type="NCBI Taxonomy" id="933084"/>
    <lineage>
        <taxon>Eukaryota</taxon>
        <taxon>Fungi</taxon>
        <taxon>Dikarya</taxon>
        <taxon>Basidiomycota</taxon>
        <taxon>Agaricomycotina</taxon>
        <taxon>Agaricomycetes</taxon>
        <taxon>Agaricomycetidae</taxon>
        <taxon>Jaapiales</taxon>
        <taxon>Jaapiaceae</taxon>
        <taxon>Jaapia</taxon>
    </lineage>
</organism>
<accession>A0A067Q1J8</accession>
<evidence type="ECO:0000313" key="1">
    <source>
        <dbReference type="EMBL" id="KDQ60025.1"/>
    </source>
</evidence>
<gene>
    <name evidence="1" type="ORF">JAAARDRAFT_593998</name>
</gene>
<dbReference type="HOGENOM" id="CLU_2776273_0_0_1"/>
<evidence type="ECO:0000313" key="2">
    <source>
        <dbReference type="Proteomes" id="UP000027265"/>
    </source>
</evidence>
<proteinExistence type="predicted"/>
<sequence length="69" mass="7861">MLPHSVFPNPNRSDWLYIRRSSHTVHFARSPTGPMTCHSRLGSSLWSWLQLVLTHPNPTVRSRSQPSPG</sequence>
<keyword evidence="2" id="KW-1185">Reference proteome</keyword>
<dbReference type="InParanoid" id="A0A067Q1J8"/>